<keyword evidence="2" id="KW-0479">Metal-binding</keyword>
<dbReference type="GO" id="GO:0008270">
    <property type="term" value="F:zinc ion binding"/>
    <property type="evidence" value="ECO:0007669"/>
    <property type="project" value="UniProtKB-KW"/>
</dbReference>
<dbReference type="InterPro" id="IPR011332">
    <property type="entry name" value="Ribosomal_zn-bd"/>
</dbReference>
<protein>
    <recommendedName>
        <fullName evidence="10">60S ribosomal protein L37a</fullName>
    </recommendedName>
</protein>
<dbReference type="OMA" id="EAMKRTC"/>
<dbReference type="Gramene" id="KJB25408">
    <property type="protein sequence ID" value="KJB25408"/>
    <property type="gene ID" value="B456_004G190800"/>
</dbReference>
<dbReference type="GO" id="GO:0005840">
    <property type="term" value="C:ribosome"/>
    <property type="evidence" value="ECO:0007669"/>
    <property type="project" value="UniProtKB-KW"/>
</dbReference>
<dbReference type="HAMAP" id="MF_00327">
    <property type="entry name" value="Ribosomal_eL43"/>
    <property type="match status" value="1"/>
</dbReference>
<dbReference type="AlphaFoldDB" id="A0A0D2PEL3"/>
<evidence type="ECO:0000256" key="4">
    <source>
        <dbReference type="ARBA" id="ARBA00022833"/>
    </source>
</evidence>
<accession>A0A0D2PEL3</accession>
<dbReference type="PANTHER" id="PTHR48149">
    <property type="entry name" value="60S RIBOSOMAL PROTEIN L37A-2"/>
    <property type="match status" value="1"/>
</dbReference>
<keyword evidence="6" id="KW-0687">Ribonucleoprotein</keyword>
<organism evidence="8 9">
    <name type="scientific">Gossypium raimondii</name>
    <name type="common">Peruvian cotton</name>
    <name type="synonym">Gossypium klotzschianum subsp. raimondii</name>
    <dbReference type="NCBI Taxonomy" id="29730"/>
    <lineage>
        <taxon>Eukaryota</taxon>
        <taxon>Viridiplantae</taxon>
        <taxon>Streptophyta</taxon>
        <taxon>Embryophyta</taxon>
        <taxon>Tracheophyta</taxon>
        <taxon>Spermatophyta</taxon>
        <taxon>Magnoliopsida</taxon>
        <taxon>eudicotyledons</taxon>
        <taxon>Gunneridae</taxon>
        <taxon>Pentapetalae</taxon>
        <taxon>rosids</taxon>
        <taxon>malvids</taxon>
        <taxon>Malvales</taxon>
        <taxon>Malvaceae</taxon>
        <taxon>Malvoideae</taxon>
        <taxon>Gossypium</taxon>
    </lineage>
</organism>
<evidence type="ECO:0000313" key="8">
    <source>
        <dbReference type="EMBL" id="KJB25408.1"/>
    </source>
</evidence>
<evidence type="ECO:0000256" key="3">
    <source>
        <dbReference type="ARBA" id="ARBA00022771"/>
    </source>
</evidence>
<evidence type="ECO:0000256" key="2">
    <source>
        <dbReference type="ARBA" id="ARBA00022723"/>
    </source>
</evidence>
<keyword evidence="3" id="KW-0863">Zinc-finger</keyword>
<evidence type="ECO:0000256" key="1">
    <source>
        <dbReference type="ARBA" id="ARBA00008672"/>
    </source>
</evidence>
<dbReference type="OrthoDB" id="1493455at2759"/>
<dbReference type="FunFam" id="2.20.25.30:FF:000002">
    <property type="entry name" value="60S ribosomal protein L37a"/>
    <property type="match status" value="1"/>
</dbReference>
<name>A0A0D2PEL3_GOSRA</name>
<evidence type="ECO:0000256" key="7">
    <source>
        <dbReference type="SAM" id="MobiDB-lite"/>
    </source>
</evidence>
<dbReference type="InterPro" id="IPR002674">
    <property type="entry name" value="Ribosomal_eL43"/>
</dbReference>
<dbReference type="eggNOG" id="KOG0402">
    <property type="taxonomic scope" value="Eukaryota"/>
</dbReference>
<dbReference type="SUPFAM" id="SSF57829">
    <property type="entry name" value="Zn-binding ribosomal proteins"/>
    <property type="match status" value="1"/>
</dbReference>
<dbReference type="Proteomes" id="UP000032304">
    <property type="component" value="Chromosome 4"/>
</dbReference>
<dbReference type="SMR" id="A0A0D2PEL3"/>
<evidence type="ECO:0000313" key="9">
    <source>
        <dbReference type="Proteomes" id="UP000032304"/>
    </source>
</evidence>
<gene>
    <name evidence="8" type="ORF">B456_004G190800</name>
</gene>
<evidence type="ECO:0008006" key="10">
    <source>
        <dbReference type="Google" id="ProtNLM"/>
    </source>
</evidence>
<dbReference type="Pfam" id="PF01780">
    <property type="entry name" value="Ribosomal_L37ae"/>
    <property type="match status" value="1"/>
</dbReference>
<dbReference type="EMBL" id="CM001743">
    <property type="protein sequence ID" value="KJB25408.1"/>
    <property type="molecule type" value="Genomic_DNA"/>
</dbReference>
<keyword evidence="5" id="KW-0689">Ribosomal protein</keyword>
<keyword evidence="4" id="KW-0862">Zinc</keyword>
<dbReference type="PANTHER" id="PTHR48149:SF1">
    <property type="entry name" value="LARGE RIBOSOMAL SUBUNIT PROTEIN EL43Y"/>
    <property type="match status" value="1"/>
</dbReference>
<dbReference type="GO" id="GO:0006412">
    <property type="term" value="P:translation"/>
    <property type="evidence" value="ECO:0007669"/>
    <property type="project" value="InterPro"/>
</dbReference>
<evidence type="ECO:0000256" key="5">
    <source>
        <dbReference type="ARBA" id="ARBA00022980"/>
    </source>
</evidence>
<dbReference type="NCBIfam" id="TIGR00280">
    <property type="entry name" value="eL43_euk_arch"/>
    <property type="match status" value="1"/>
</dbReference>
<dbReference type="STRING" id="29730.A0A0D2PEL3"/>
<feature type="region of interest" description="Disordered" evidence="7">
    <location>
        <begin position="1"/>
        <end position="33"/>
    </location>
</feature>
<comment type="similarity">
    <text evidence="1">Belongs to the eukaryotic ribosomal protein eL43 family.</text>
</comment>
<dbReference type="GO" id="GO:1990904">
    <property type="term" value="C:ribonucleoprotein complex"/>
    <property type="evidence" value="ECO:0007669"/>
    <property type="project" value="UniProtKB-KW"/>
</dbReference>
<proteinExistence type="inferred from homology"/>
<reference evidence="8 9" key="1">
    <citation type="journal article" date="2012" name="Nature">
        <title>Repeated polyploidization of Gossypium genomes and the evolution of spinnable cotton fibres.</title>
        <authorList>
            <person name="Paterson A.H."/>
            <person name="Wendel J.F."/>
            <person name="Gundlach H."/>
            <person name="Guo H."/>
            <person name="Jenkins J."/>
            <person name="Jin D."/>
            <person name="Llewellyn D."/>
            <person name="Showmaker K.C."/>
            <person name="Shu S."/>
            <person name="Udall J."/>
            <person name="Yoo M.J."/>
            <person name="Byers R."/>
            <person name="Chen W."/>
            <person name="Doron-Faigenboim A."/>
            <person name="Duke M.V."/>
            <person name="Gong L."/>
            <person name="Grimwood J."/>
            <person name="Grover C."/>
            <person name="Grupp K."/>
            <person name="Hu G."/>
            <person name="Lee T.H."/>
            <person name="Li J."/>
            <person name="Lin L."/>
            <person name="Liu T."/>
            <person name="Marler B.S."/>
            <person name="Page J.T."/>
            <person name="Roberts A.W."/>
            <person name="Romanel E."/>
            <person name="Sanders W.S."/>
            <person name="Szadkowski E."/>
            <person name="Tan X."/>
            <person name="Tang H."/>
            <person name="Xu C."/>
            <person name="Wang J."/>
            <person name="Wang Z."/>
            <person name="Zhang D."/>
            <person name="Zhang L."/>
            <person name="Ashrafi H."/>
            <person name="Bedon F."/>
            <person name="Bowers J.E."/>
            <person name="Brubaker C.L."/>
            <person name="Chee P.W."/>
            <person name="Das S."/>
            <person name="Gingle A.R."/>
            <person name="Haigler C.H."/>
            <person name="Harker D."/>
            <person name="Hoffmann L.V."/>
            <person name="Hovav R."/>
            <person name="Jones D.C."/>
            <person name="Lemke C."/>
            <person name="Mansoor S."/>
            <person name="ur Rahman M."/>
            <person name="Rainville L.N."/>
            <person name="Rambani A."/>
            <person name="Reddy U.K."/>
            <person name="Rong J.K."/>
            <person name="Saranga Y."/>
            <person name="Scheffler B.E."/>
            <person name="Scheffler J.A."/>
            <person name="Stelly D.M."/>
            <person name="Triplett B.A."/>
            <person name="Van Deynze A."/>
            <person name="Vaslin M.F."/>
            <person name="Waghmare V.N."/>
            <person name="Walford S.A."/>
            <person name="Wright R.J."/>
            <person name="Zaki E.A."/>
            <person name="Zhang T."/>
            <person name="Dennis E.S."/>
            <person name="Mayer K.F."/>
            <person name="Peterson D.G."/>
            <person name="Rokhsar D.S."/>
            <person name="Wang X."/>
            <person name="Schmutz J."/>
        </authorList>
    </citation>
    <scope>NUCLEOTIDE SEQUENCE [LARGE SCALE GENOMIC DNA]</scope>
</reference>
<dbReference type="GO" id="GO:0003735">
    <property type="term" value="F:structural constituent of ribosome"/>
    <property type="evidence" value="ECO:0007669"/>
    <property type="project" value="InterPro"/>
</dbReference>
<dbReference type="InterPro" id="IPR011331">
    <property type="entry name" value="Ribosomal_eL37/eL43"/>
</dbReference>
<keyword evidence="9" id="KW-1185">Reference proteome</keyword>
<feature type="compositionally biased region" description="Basic residues" evidence="7">
    <location>
        <begin position="1"/>
        <end position="30"/>
    </location>
</feature>
<sequence length="115" mass="13165">MHQRSKRKEHKKPNKSYSHHWGNRTKRTKKAGIVGKYGTRYGASLRKQIKKMEVSQHSKYFCEFCGKYAVKRKAVGIWGCKDCGKVKAGGAYTLNTASAVTVRSTIRRLREQTES</sequence>
<evidence type="ECO:0000256" key="6">
    <source>
        <dbReference type="ARBA" id="ARBA00023274"/>
    </source>
</evidence>
<dbReference type="Gene3D" id="2.20.25.30">
    <property type="match status" value="1"/>
</dbReference>